<dbReference type="AlphaFoldDB" id="C7Q3K1"/>
<keyword evidence="2" id="KW-1185">Reference proteome</keyword>
<dbReference type="RefSeq" id="WP_015795494.1">
    <property type="nucleotide sequence ID" value="NC_013131.1"/>
</dbReference>
<name>C7Q3K1_CATAD</name>
<dbReference type="KEGG" id="cai:Caci_6933"/>
<dbReference type="InParanoid" id="C7Q3K1"/>
<organism evidence="1 2">
    <name type="scientific">Catenulispora acidiphila (strain DSM 44928 / JCM 14897 / NBRC 102108 / NRRL B-24433 / ID139908)</name>
    <dbReference type="NCBI Taxonomy" id="479433"/>
    <lineage>
        <taxon>Bacteria</taxon>
        <taxon>Bacillati</taxon>
        <taxon>Actinomycetota</taxon>
        <taxon>Actinomycetes</taxon>
        <taxon>Catenulisporales</taxon>
        <taxon>Catenulisporaceae</taxon>
        <taxon>Catenulispora</taxon>
    </lineage>
</organism>
<dbReference type="Proteomes" id="UP000000851">
    <property type="component" value="Chromosome"/>
</dbReference>
<accession>C7Q3K1</accession>
<proteinExistence type="predicted"/>
<evidence type="ECO:0000313" key="2">
    <source>
        <dbReference type="Proteomes" id="UP000000851"/>
    </source>
</evidence>
<evidence type="ECO:0000313" key="1">
    <source>
        <dbReference type="EMBL" id="ACU75766.1"/>
    </source>
</evidence>
<protein>
    <recommendedName>
        <fullName evidence="3">RHIM domain-containing protein</fullName>
    </recommendedName>
</protein>
<gene>
    <name evidence="1" type="ordered locus">Caci_6933</name>
</gene>
<dbReference type="eggNOG" id="ENOG5033N7R">
    <property type="taxonomic scope" value="Bacteria"/>
</dbReference>
<reference evidence="1 2" key="1">
    <citation type="journal article" date="2009" name="Stand. Genomic Sci.">
        <title>Complete genome sequence of Catenulispora acidiphila type strain (ID 139908).</title>
        <authorList>
            <person name="Copeland A."/>
            <person name="Lapidus A."/>
            <person name="Glavina Del Rio T."/>
            <person name="Nolan M."/>
            <person name="Lucas S."/>
            <person name="Chen F."/>
            <person name="Tice H."/>
            <person name="Cheng J.F."/>
            <person name="Bruce D."/>
            <person name="Goodwin L."/>
            <person name="Pitluck S."/>
            <person name="Mikhailova N."/>
            <person name="Pati A."/>
            <person name="Ivanova N."/>
            <person name="Mavromatis K."/>
            <person name="Chen A."/>
            <person name="Palaniappan K."/>
            <person name="Chain P."/>
            <person name="Land M."/>
            <person name="Hauser L."/>
            <person name="Chang Y.J."/>
            <person name="Jeffries C.D."/>
            <person name="Chertkov O."/>
            <person name="Brettin T."/>
            <person name="Detter J.C."/>
            <person name="Han C."/>
            <person name="Ali Z."/>
            <person name="Tindall B.J."/>
            <person name="Goker M."/>
            <person name="Bristow J."/>
            <person name="Eisen J.A."/>
            <person name="Markowitz V."/>
            <person name="Hugenholtz P."/>
            <person name="Kyrpides N.C."/>
            <person name="Klenk H.P."/>
        </authorList>
    </citation>
    <scope>NUCLEOTIDE SEQUENCE [LARGE SCALE GENOMIC DNA]</scope>
    <source>
        <strain evidence="2">DSM 44928 / JCM 14897 / NBRC 102108 / NRRL B-24433 / ID139908</strain>
    </source>
</reference>
<evidence type="ECO:0008006" key="3">
    <source>
        <dbReference type="Google" id="ProtNLM"/>
    </source>
</evidence>
<dbReference type="EMBL" id="CP001700">
    <property type="protein sequence ID" value="ACU75766.1"/>
    <property type="molecule type" value="Genomic_DNA"/>
</dbReference>
<dbReference type="HOGENOM" id="CLU_1999795_0_0_11"/>
<sequence>MDPATLVVQALVTGASAGLGDTATAAVSDGYSALKHVLVRRLSGRREALAQLQAIEGGSGGSTDELVHELVVAGAVDERLLADARRLLALTDPEGSTSGKYQLDLREARGVQIGDGNTQHNTFH</sequence>